<dbReference type="EMBL" id="CACRTR010000023">
    <property type="protein sequence ID" value="VYU71732.1"/>
    <property type="molecule type" value="Genomic_DNA"/>
</dbReference>
<name>A0A6N3H5M5_EUBLI</name>
<accession>A0A6N3H5M5</accession>
<reference evidence="1" key="1">
    <citation type="submission" date="2019-11" db="EMBL/GenBank/DDBJ databases">
        <authorList>
            <person name="Feng L."/>
        </authorList>
    </citation>
    <scope>NUCLEOTIDE SEQUENCE</scope>
    <source>
        <strain evidence="1">ElimosumLFYP34</strain>
    </source>
</reference>
<protein>
    <submittedName>
        <fullName evidence="1">Uncharacterized protein</fullName>
    </submittedName>
</protein>
<proteinExistence type="predicted"/>
<evidence type="ECO:0000313" key="1">
    <source>
        <dbReference type="EMBL" id="VYU71732.1"/>
    </source>
</evidence>
<dbReference type="AlphaFoldDB" id="A0A6N3H5M5"/>
<gene>
    <name evidence="1" type="ORF">ELLFYP34_00943</name>
</gene>
<sequence>MRNAQEYKGYYLDIFYTDGLVNGIIQQTEEELQGLTIEEVISEFKKKVNMIS</sequence>
<organism evidence="1">
    <name type="scientific">Eubacterium limosum</name>
    <dbReference type="NCBI Taxonomy" id="1736"/>
    <lineage>
        <taxon>Bacteria</taxon>
        <taxon>Bacillati</taxon>
        <taxon>Bacillota</taxon>
        <taxon>Clostridia</taxon>
        <taxon>Eubacteriales</taxon>
        <taxon>Eubacteriaceae</taxon>
        <taxon>Eubacterium</taxon>
    </lineage>
</organism>